<dbReference type="GO" id="GO:0007507">
    <property type="term" value="P:heart development"/>
    <property type="evidence" value="ECO:0007669"/>
    <property type="project" value="TreeGrafter"/>
</dbReference>
<dbReference type="PANTHER" id="PTHR24214">
    <property type="entry name" value="PDZ AND LIM DOMAIN PROTEIN ZASP"/>
    <property type="match status" value="1"/>
</dbReference>
<dbReference type="GO" id="GO:0005912">
    <property type="term" value="C:adherens junction"/>
    <property type="evidence" value="ECO:0007669"/>
    <property type="project" value="TreeGrafter"/>
</dbReference>
<dbReference type="InterPro" id="IPR050604">
    <property type="entry name" value="PDZ-LIM_domain"/>
</dbReference>
<feature type="region of interest" description="Disordered" evidence="2">
    <location>
        <begin position="37"/>
        <end position="61"/>
    </location>
</feature>
<evidence type="ECO:0000313" key="3">
    <source>
        <dbReference type="EMBL" id="KAF3841791.1"/>
    </source>
</evidence>
<evidence type="ECO:0000256" key="2">
    <source>
        <dbReference type="SAM" id="MobiDB-lite"/>
    </source>
</evidence>
<evidence type="ECO:0000256" key="1">
    <source>
        <dbReference type="ARBA" id="ARBA00023038"/>
    </source>
</evidence>
<dbReference type="GO" id="GO:0003779">
    <property type="term" value="F:actin binding"/>
    <property type="evidence" value="ECO:0007669"/>
    <property type="project" value="TreeGrafter"/>
</dbReference>
<keyword evidence="1" id="KW-0862">Zinc</keyword>
<dbReference type="Gene3D" id="2.30.42.10">
    <property type="match status" value="1"/>
</dbReference>
<protein>
    <submittedName>
        <fullName evidence="3">Uncharacterized protein</fullName>
    </submittedName>
</protein>
<dbReference type="EMBL" id="JAAKFY010000019">
    <property type="protein sequence ID" value="KAF3841791.1"/>
    <property type="molecule type" value="Genomic_DNA"/>
</dbReference>
<keyword evidence="4" id="KW-1185">Reference proteome</keyword>
<feature type="compositionally biased region" description="Basic and acidic residues" evidence="2">
    <location>
        <begin position="45"/>
        <end position="61"/>
    </location>
</feature>
<organism evidence="3 4">
    <name type="scientific">Dissostichus mawsoni</name>
    <name type="common">Antarctic cod</name>
    <dbReference type="NCBI Taxonomy" id="36200"/>
    <lineage>
        <taxon>Eukaryota</taxon>
        <taxon>Metazoa</taxon>
        <taxon>Chordata</taxon>
        <taxon>Craniata</taxon>
        <taxon>Vertebrata</taxon>
        <taxon>Euteleostomi</taxon>
        <taxon>Actinopterygii</taxon>
        <taxon>Neopterygii</taxon>
        <taxon>Teleostei</taxon>
        <taxon>Neoteleostei</taxon>
        <taxon>Acanthomorphata</taxon>
        <taxon>Eupercaria</taxon>
        <taxon>Perciformes</taxon>
        <taxon>Notothenioidei</taxon>
        <taxon>Nototheniidae</taxon>
        <taxon>Dissostichus</taxon>
    </lineage>
</organism>
<dbReference type="OrthoDB" id="5911912at2759"/>
<dbReference type="GO" id="GO:0051371">
    <property type="term" value="F:muscle alpha-actinin binding"/>
    <property type="evidence" value="ECO:0007669"/>
    <property type="project" value="TreeGrafter"/>
</dbReference>
<comment type="caution">
    <text evidence="3">The sequence shown here is derived from an EMBL/GenBank/DDBJ whole genome shotgun (WGS) entry which is preliminary data.</text>
</comment>
<dbReference type="GO" id="GO:0030036">
    <property type="term" value="P:actin cytoskeleton organization"/>
    <property type="evidence" value="ECO:0007669"/>
    <property type="project" value="TreeGrafter"/>
</dbReference>
<sequence length="61" mass="7044">MSCYTVTLPGPGPWGFRLQGGKDFNMPLTISRVRRTQTLSQHQETPNKIHCNRERDTELQD</sequence>
<dbReference type="Proteomes" id="UP000518266">
    <property type="component" value="Unassembled WGS sequence"/>
</dbReference>
<accession>A0A7J5XY44</accession>
<dbReference type="SUPFAM" id="SSF50156">
    <property type="entry name" value="PDZ domain-like"/>
    <property type="match status" value="1"/>
</dbReference>
<dbReference type="AlphaFoldDB" id="A0A7J5XY44"/>
<dbReference type="InterPro" id="IPR036034">
    <property type="entry name" value="PDZ_sf"/>
</dbReference>
<reference evidence="3 4" key="1">
    <citation type="submission" date="2020-03" db="EMBL/GenBank/DDBJ databases">
        <title>Dissostichus mawsoni Genome sequencing and assembly.</title>
        <authorList>
            <person name="Park H."/>
        </authorList>
    </citation>
    <scope>NUCLEOTIDE SEQUENCE [LARGE SCALE GENOMIC DNA]</scope>
    <source>
        <strain evidence="3">DM0001</strain>
        <tissue evidence="3">Muscle</tissue>
    </source>
</reference>
<dbReference type="GO" id="GO:0031941">
    <property type="term" value="C:filamentous actin"/>
    <property type="evidence" value="ECO:0007669"/>
    <property type="project" value="TreeGrafter"/>
</dbReference>
<evidence type="ECO:0000313" key="4">
    <source>
        <dbReference type="Proteomes" id="UP000518266"/>
    </source>
</evidence>
<keyword evidence="1" id="KW-0440">LIM domain</keyword>
<gene>
    <name evidence="3" type="ORF">F7725_023742</name>
</gene>
<keyword evidence="1" id="KW-0479">Metal-binding</keyword>
<proteinExistence type="predicted"/>
<dbReference type="GO" id="GO:0001725">
    <property type="term" value="C:stress fiber"/>
    <property type="evidence" value="ECO:0007669"/>
    <property type="project" value="TreeGrafter"/>
</dbReference>
<dbReference type="PANTHER" id="PTHR24214:SF9">
    <property type="entry name" value="LIM DOMAIN-BINDING PROTEIN 3"/>
    <property type="match status" value="1"/>
</dbReference>
<name>A0A7J5XY44_DISMA</name>
<dbReference type="GO" id="GO:0030018">
    <property type="term" value="C:Z disc"/>
    <property type="evidence" value="ECO:0007669"/>
    <property type="project" value="TreeGrafter"/>
</dbReference>
<dbReference type="GO" id="GO:0061061">
    <property type="term" value="P:muscle structure development"/>
    <property type="evidence" value="ECO:0007669"/>
    <property type="project" value="TreeGrafter"/>
</dbReference>